<sequence length="282" mass="33015">MKLYQDREWLYRKYWDEELNGREIGDICGVSSSNISYWMHKLNIQFRSKSEANKNPSEEIRMKMSEAHKGKHPSEETKKRMSKNHKGMEGHIQSEETREKMSISHLGGYHTKDTKERMSLAQKGHFGYTLGFHHTKETKEKLRIARLGENNPMFGKPSPFRDRYHTKESREKISFSRIGKYCGENHPNWQGGISFEPYTPEFNRQLKELIRQRDGCKCQLCGMPECENGKSLCIHHIDYIKKNCLPNNLITLCGGCNTKVNFNRGCWSEYFKEKLLQPALAI</sequence>
<feature type="compositionally biased region" description="Basic and acidic residues" evidence="1">
    <location>
        <begin position="64"/>
        <end position="79"/>
    </location>
</feature>
<evidence type="ECO:0000313" key="4">
    <source>
        <dbReference type="EMBL" id="GAG69434.1"/>
    </source>
</evidence>
<dbReference type="CDD" id="cd00085">
    <property type="entry name" value="HNHc"/>
    <property type="match status" value="1"/>
</dbReference>
<feature type="domain" description="Nuclease associated modular" evidence="2">
    <location>
        <begin position="89"/>
        <end position="105"/>
    </location>
</feature>
<protein>
    <recommendedName>
        <fullName evidence="5">HNH nuclease domain-containing protein</fullName>
    </recommendedName>
</protein>
<feature type="domain" description="Nuclease associated modular" evidence="2">
    <location>
        <begin position="161"/>
        <end position="177"/>
    </location>
</feature>
<dbReference type="InterPro" id="IPR003611">
    <property type="entry name" value="NUMOD3"/>
</dbReference>
<feature type="compositionally biased region" description="Basic and acidic residues" evidence="1">
    <location>
        <begin position="86"/>
        <end position="99"/>
    </location>
</feature>
<evidence type="ECO:0000259" key="3">
    <source>
        <dbReference type="SMART" id="SM00507"/>
    </source>
</evidence>
<feature type="domain" description="HNH nuclease" evidence="3">
    <location>
        <begin position="205"/>
        <end position="258"/>
    </location>
</feature>
<dbReference type="EMBL" id="BART01000274">
    <property type="protein sequence ID" value="GAG69434.1"/>
    <property type="molecule type" value="Genomic_DNA"/>
</dbReference>
<reference evidence="4" key="1">
    <citation type="journal article" date="2014" name="Front. Microbiol.">
        <title>High frequency of phylogenetically diverse reductive dehalogenase-homologous genes in deep subseafloor sedimentary metagenomes.</title>
        <authorList>
            <person name="Kawai M."/>
            <person name="Futagami T."/>
            <person name="Toyoda A."/>
            <person name="Takaki Y."/>
            <person name="Nishi S."/>
            <person name="Hori S."/>
            <person name="Arai W."/>
            <person name="Tsubouchi T."/>
            <person name="Morono Y."/>
            <person name="Uchiyama I."/>
            <person name="Ito T."/>
            <person name="Fujiyama A."/>
            <person name="Inagaki F."/>
            <person name="Takami H."/>
        </authorList>
    </citation>
    <scope>NUCLEOTIDE SEQUENCE</scope>
    <source>
        <strain evidence="4">Expedition CK06-06</strain>
    </source>
</reference>
<evidence type="ECO:0000259" key="2">
    <source>
        <dbReference type="SMART" id="SM00496"/>
    </source>
</evidence>
<feature type="domain" description="Nuclease associated modular" evidence="2">
    <location>
        <begin position="130"/>
        <end position="146"/>
    </location>
</feature>
<proteinExistence type="predicted"/>
<dbReference type="SUPFAM" id="SSF64496">
    <property type="entry name" value="DNA-binding domain of intron-encoded endonucleases"/>
    <property type="match status" value="1"/>
</dbReference>
<evidence type="ECO:0008006" key="5">
    <source>
        <dbReference type="Google" id="ProtNLM"/>
    </source>
</evidence>
<dbReference type="GO" id="GO:0003677">
    <property type="term" value="F:DNA binding"/>
    <property type="evidence" value="ECO:0007669"/>
    <property type="project" value="InterPro"/>
</dbReference>
<evidence type="ECO:0000256" key="1">
    <source>
        <dbReference type="SAM" id="MobiDB-lite"/>
    </source>
</evidence>
<dbReference type="SMART" id="SM00496">
    <property type="entry name" value="IENR2"/>
    <property type="match status" value="6"/>
</dbReference>
<organism evidence="4">
    <name type="scientific">marine sediment metagenome</name>
    <dbReference type="NCBI Taxonomy" id="412755"/>
    <lineage>
        <taxon>unclassified sequences</taxon>
        <taxon>metagenomes</taxon>
        <taxon>ecological metagenomes</taxon>
    </lineage>
</organism>
<comment type="caution">
    <text evidence="4">The sequence shown here is derived from an EMBL/GenBank/DDBJ whole genome shotgun (WGS) entry which is preliminary data.</text>
</comment>
<feature type="region of interest" description="Disordered" evidence="1">
    <location>
        <begin position="64"/>
        <end position="99"/>
    </location>
</feature>
<accession>X0ZJ88</accession>
<dbReference type="SMART" id="SM00507">
    <property type="entry name" value="HNHc"/>
    <property type="match status" value="1"/>
</dbReference>
<dbReference type="InterPro" id="IPR003615">
    <property type="entry name" value="HNH_nuc"/>
</dbReference>
<dbReference type="AlphaFoldDB" id="X0ZJ88"/>
<name>X0ZJ88_9ZZZZ</name>
<dbReference type="Pfam" id="PF07460">
    <property type="entry name" value="NUMOD3"/>
    <property type="match status" value="4"/>
</dbReference>
<feature type="domain" description="Nuclease associated modular" evidence="2">
    <location>
        <begin position="106"/>
        <end position="122"/>
    </location>
</feature>
<feature type="domain" description="Nuclease associated modular" evidence="2">
    <location>
        <begin position="69"/>
        <end position="85"/>
    </location>
</feature>
<gene>
    <name evidence="4" type="ORF">S01H4_01496</name>
</gene>
<feature type="domain" description="Nuclease associated modular" evidence="2">
    <location>
        <begin position="52"/>
        <end position="68"/>
    </location>
</feature>